<dbReference type="GeneID" id="59349188"/>
<feature type="domain" description="SAP" evidence="22">
    <location>
        <begin position="227"/>
        <end position="261"/>
    </location>
</feature>
<dbReference type="GO" id="GO:0061630">
    <property type="term" value="F:ubiquitin protein ligase activity"/>
    <property type="evidence" value="ECO:0007669"/>
    <property type="project" value="UniProtKB-EC"/>
</dbReference>
<evidence type="ECO:0000256" key="14">
    <source>
        <dbReference type="ARBA" id="ARBA00023204"/>
    </source>
</evidence>
<evidence type="ECO:0000256" key="17">
    <source>
        <dbReference type="ARBA" id="ARBA00074353"/>
    </source>
</evidence>
<dbReference type="GO" id="GO:0006513">
    <property type="term" value="P:protein monoubiquitination"/>
    <property type="evidence" value="ECO:0007669"/>
    <property type="project" value="InterPro"/>
</dbReference>
<keyword evidence="9" id="KW-0227">DNA damage</keyword>
<dbReference type="GO" id="GO:0003697">
    <property type="term" value="F:single-stranded DNA binding"/>
    <property type="evidence" value="ECO:0007669"/>
    <property type="project" value="InterPro"/>
</dbReference>
<comment type="pathway">
    <text evidence="3">Protein modification; protein ubiquitination.</text>
</comment>
<proteinExistence type="inferred from homology"/>
<evidence type="ECO:0000256" key="5">
    <source>
        <dbReference type="ARBA" id="ARBA00012483"/>
    </source>
</evidence>
<comment type="similarity">
    <text evidence="4">Belongs to the RAD18 family.</text>
</comment>
<comment type="subcellular location">
    <subcellularLocation>
        <location evidence="2">Nucleus</location>
    </subcellularLocation>
</comment>
<evidence type="ECO:0000256" key="10">
    <source>
        <dbReference type="ARBA" id="ARBA00022771"/>
    </source>
</evidence>
<dbReference type="InterPro" id="IPR003034">
    <property type="entry name" value="SAP_dom"/>
</dbReference>
<dbReference type="FunFam" id="3.30.40.10:FF:000172">
    <property type="entry name" value="E3 ubiquitin-protein ligase RAD18"/>
    <property type="match status" value="1"/>
</dbReference>
<dbReference type="AlphaFoldDB" id="A0A8H6S8A8"/>
<evidence type="ECO:0000256" key="3">
    <source>
        <dbReference type="ARBA" id="ARBA00004906"/>
    </source>
</evidence>
<reference evidence="23" key="1">
    <citation type="submission" date="2020-05" db="EMBL/GenBank/DDBJ databases">
        <title>Mycena genomes resolve the evolution of fungal bioluminescence.</title>
        <authorList>
            <person name="Tsai I.J."/>
        </authorList>
    </citation>
    <scope>NUCLEOTIDE SEQUENCE</scope>
    <source>
        <strain evidence="23">171206Taipei</strain>
    </source>
</reference>
<evidence type="ECO:0000256" key="18">
    <source>
        <dbReference type="ARBA" id="ARBA00082369"/>
    </source>
</evidence>
<dbReference type="SMART" id="SM00513">
    <property type="entry name" value="SAP"/>
    <property type="match status" value="1"/>
</dbReference>
<dbReference type="InterPro" id="IPR001841">
    <property type="entry name" value="Znf_RING"/>
</dbReference>
<evidence type="ECO:0000256" key="19">
    <source>
        <dbReference type="PROSITE-ProRule" id="PRU00175"/>
    </source>
</evidence>
<dbReference type="OrthoDB" id="9049620at2759"/>
<organism evidence="23 24">
    <name type="scientific">Mycena indigotica</name>
    <dbReference type="NCBI Taxonomy" id="2126181"/>
    <lineage>
        <taxon>Eukaryota</taxon>
        <taxon>Fungi</taxon>
        <taxon>Dikarya</taxon>
        <taxon>Basidiomycota</taxon>
        <taxon>Agaricomycotina</taxon>
        <taxon>Agaricomycetes</taxon>
        <taxon>Agaricomycetidae</taxon>
        <taxon>Agaricales</taxon>
        <taxon>Marasmiineae</taxon>
        <taxon>Mycenaceae</taxon>
        <taxon>Mycena</taxon>
    </lineage>
</organism>
<dbReference type="GO" id="GO:0006281">
    <property type="term" value="P:DNA repair"/>
    <property type="evidence" value="ECO:0007669"/>
    <property type="project" value="UniProtKB-KW"/>
</dbReference>
<dbReference type="EC" id="2.3.2.27" evidence="5"/>
<dbReference type="RefSeq" id="XP_037216066.1">
    <property type="nucleotide sequence ID" value="XM_037366672.1"/>
</dbReference>
<dbReference type="InterPro" id="IPR006642">
    <property type="entry name" value="Rad18_UBZ4"/>
</dbReference>
<feature type="compositionally biased region" description="Basic and acidic residues" evidence="20">
    <location>
        <begin position="212"/>
        <end position="221"/>
    </location>
</feature>
<keyword evidence="11" id="KW-0833">Ubl conjugation pathway</keyword>
<dbReference type="SUPFAM" id="SSF57850">
    <property type="entry name" value="RING/U-box"/>
    <property type="match status" value="1"/>
</dbReference>
<keyword evidence="13" id="KW-0238">DNA-binding</keyword>
<evidence type="ECO:0000256" key="6">
    <source>
        <dbReference type="ARBA" id="ARBA00015551"/>
    </source>
</evidence>
<dbReference type="PROSITE" id="PS00518">
    <property type="entry name" value="ZF_RING_1"/>
    <property type="match status" value="1"/>
</dbReference>
<evidence type="ECO:0000256" key="4">
    <source>
        <dbReference type="ARBA" id="ARBA00009506"/>
    </source>
</evidence>
<evidence type="ECO:0000256" key="9">
    <source>
        <dbReference type="ARBA" id="ARBA00022763"/>
    </source>
</evidence>
<accession>A0A8H6S8A8</accession>
<evidence type="ECO:0000313" key="23">
    <source>
        <dbReference type="EMBL" id="KAF7294703.1"/>
    </source>
</evidence>
<feature type="region of interest" description="Disordered" evidence="20">
    <location>
        <begin position="188"/>
        <end position="221"/>
    </location>
</feature>
<dbReference type="InterPro" id="IPR039577">
    <property type="entry name" value="Rad18"/>
</dbReference>
<dbReference type="GO" id="GO:0097505">
    <property type="term" value="C:Rad6-Rad18 complex"/>
    <property type="evidence" value="ECO:0007669"/>
    <property type="project" value="TreeGrafter"/>
</dbReference>
<keyword evidence="7" id="KW-0808">Transferase</keyword>
<evidence type="ECO:0000313" key="24">
    <source>
        <dbReference type="Proteomes" id="UP000636479"/>
    </source>
</evidence>
<dbReference type="GO" id="GO:0005634">
    <property type="term" value="C:nucleus"/>
    <property type="evidence" value="ECO:0007669"/>
    <property type="project" value="UniProtKB-SubCell"/>
</dbReference>
<feature type="compositionally biased region" description="Polar residues" evidence="20">
    <location>
        <begin position="188"/>
        <end position="205"/>
    </location>
</feature>
<keyword evidence="12" id="KW-0862">Zinc</keyword>
<dbReference type="PANTHER" id="PTHR14134">
    <property type="entry name" value="E3 UBIQUITIN-PROTEIN LIGASE RAD18"/>
    <property type="match status" value="1"/>
</dbReference>
<evidence type="ECO:0000256" key="20">
    <source>
        <dbReference type="SAM" id="MobiDB-lite"/>
    </source>
</evidence>
<evidence type="ECO:0000256" key="11">
    <source>
        <dbReference type="ARBA" id="ARBA00022786"/>
    </source>
</evidence>
<dbReference type="InterPro" id="IPR017907">
    <property type="entry name" value="Znf_RING_CS"/>
</dbReference>
<name>A0A8H6S8A8_9AGAR</name>
<feature type="compositionally biased region" description="Polar residues" evidence="20">
    <location>
        <begin position="125"/>
        <end position="144"/>
    </location>
</feature>
<dbReference type="PROSITE" id="PS50089">
    <property type="entry name" value="ZF_RING_2"/>
    <property type="match status" value="1"/>
</dbReference>
<evidence type="ECO:0000256" key="1">
    <source>
        <dbReference type="ARBA" id="ARBA00000900"/>
    </source>
</evidence>
<evidence type="ECO:0000256" key="7">
    <source>
        <dbReference type="ARBA" id="ARBA00022679"/>
    </source>
</evidence>
<evidence type="ECO:0000256" key="2">
    <source>
        <dbReference type="ARBA" id="ARBA00004123"/>
    </source>
</evidence>
<evidence type="ECO:0000259" key="22">
    <source>
        <dbReference type="PROSITE" id="PS50800"/>
    </source>
</evidence>
<dbReference type="InterPro" id="IPR018957">
    <property type="entry name" value="Znf_C3HC4_RING-type"/>
</dbReference>
<keyword evidence="24" id="KW-1185">Reference proteome</keyword>
<gene>
    <name evidence="23" type="ORF">MIND_01007500</name>
</gene>
<dbReference type="PANTHER" id="PTHR14134:SF2">
    <property type="entry name" value="E3 UBIQUITIN-PROTEIN LIGASE RAD18"/>
    <property type="match status" value="1"/>
</dbReference>
<dbReference type="EMBL" id="JACAZF010000009">
    <property type="protein sequence ID" value="KAF7294703.1"/>
    <property type="molecule type" value="Genomic_DNA"/>
</dbReference>
<dbReference type="Proteomes" id="UP000636479">
    <property type="component" value="Unassembled WGS sequence"/>
</dbReference>
<dbReference type="GO" id="GO:0008270">
    <property type="term" value="F:zinc ion binding"/>
    <property type="evidence" value="ECO:0007669"/>
    <property type="project" value="UniProtKB-KW"/>
</dbReference>
<dbReference type="Pfam" id="PF00097">
    <property type="entry name" value="zf-C3HC4"/>
    <property type="match status" value="1"/>
</dbReference>
<feature type="compositionally biased region" description="Basic and acidic residues" evidence="20">
    <location>
        <begin position="107"/>
        <end position="122"/>
    </location>
</feature>
<keyword evidence="14" id="KW-0234">DNA repair</keyword>
<dbReference type="SMART" id="SM00734">
    <property type="entry name" value="ZnF_Rad18"/>
    <property type="match status" value="1"/>
</dbReference>
<comment type="catalytic activity">
    <reaction evidence="1">
        <text>S-ubiquitinyl-[E2 ubiquitin-conjugating enzyme]-L-cysteine + [acceptor protein]-L-lysine = [E2 ubiquitin-conjugating enzyme]-L-cysteine + N(6)-ubiquitinyl-[acceptor protein]-L-lysine.</text>
        <dbReference type="EC" id="2.3.2.27"/>
    </reaction>
</comment>
<keyword evidence="10 19" id="KW-0863">Zinc-finger</keyword>
<evidence type="ECO:0000256" key="12">
    <source>
        <dbReference type="ARBA" id="ARBA00022833"/>
    </source>
</evidence>
<protein>
    <recommendedName>
        <fullName evidence="6">Postreplication repair E3 ubiquitin-protein ligase RAD18</fullName>
        <ecNumber evidence="5">2.3.2.27</ecNumber>
    </recommendedName>
    <alternativeName>
        <fullName evidence="17">Postreplication repair E3 ubiquitin-protein ligase rad18</fullName>
    </alternativeName>
    <alternativeName>
        <fullName evidence="16 18">RING-type E3 ubiquitin transferase RAD18</fullName>
    </alternativeName>
</protein>
<dbReference type="Pfam" id="PF02037">
    <property type="entry name" value="SAP"/>
    <property type="match status" value="1"/>
</dbReference>
<feature type="domain" description="RING-type" evidence="21">
    <location>
        <begin position="35"/>
        <end position="75"/>
    </location>
</feature>
<evidence type="ECO:0000256" key="16">
    <source>
        <dbReference type="ARBA" id="ARBA00031783"/>
    </source>
</evidence>
<keyword evidence="15" id="KW-0539">Nucleus</keyword>
<dbReference type="GO" id="GO:0006301">
    <property type="term" value="P:DNA damage tolerance"/>
    <property type="evidence" value="ECO:0007669"/>
    <property type="project" value="InterPro"/>
</dbReference>
<dbReference type="UniPathway" id="UPA00143"/>
<feature type="compositionally biased region" description="Basic and acidic residues" evidence="20">
    <location>
        <begin position="286"/>
        <end position="301"/>
    </location>
</feature>
<sequence>MSVWTMNPKLQAIEDPTDFPPEAKSLQQLDAAVRCSICSEFFDGPVSLQCGHSFCSLCIRNTMATTSQSHCPTCRAPAKESHLRPNSLLEDIVSAWKPARAYIVKLAKQDDQPARKKRRLDESDPPSSAGPSRTPSANSTTVERTQLSSLLPMDAHRYKASDSLVACPLCKAEVPMDNINYHIDSGCATSLQSPKSQNSKAQWSSIMGPKSKGKEKESDDRVPKLAYDTLTQKQLRERLERLGLLTTGDHSVLVARHQQWAMLWNANLDKSTEHRESKEKLRRTLRKWESERHAPRKEKPAVDSGHLKKYSSEFKRLTEAARVNKAPLVGTEEVVVVDSEDL</sequence>
<evidence type="ECO:0000256" key="8">
    <source>
        <dbReference type="ARBA" id="ARBA00022723"/>
    </source>
</evidence>
<feature type="region of interest" description="Disordered" evidence="20">
    <location>
        <begin position="107"/>
        <end position="144"/>
    </location>
</feature>
<keyword evidence="8" id="KW-0479">Metal-binding</keyword>
<feature type="region of interest" description="Disordered" evidence="20">
    <location>
        <begin position="272"/>
        <end position="305"/>
    </location>
</feature>
<dbReference type="Gene3D" id="3.30.40.10">
    <property type="entry name" value="Zinc/RING finger domain, C3HC4 (zinc finger)"/>
    <property type="match status" value="1"/>
</dbReference>
<dbReference type="PROSITE" id="PS50800">
    <property type="entry name" value="SAP"/>
    <property type="match status" value="1"/>
</dbReference>
<evidence type="ECO:0000256" key="15">
    <source>
        <dbReference type="ARBA" id="ARBA00023242"/>
    </source>
</evidence>
<dbReference type="InterPro" id="IPR013083">
    <property type="entry name" value="Znf_RING/FYVE/PHD"/>
</dbReference>
<comment type="caution">
    <text evidence="23">The sequence shown here is derived from an EMBL/GenBank/DDBJ whole genome shotgun (WGS) entry which is preliminary data.</text>
</comment>
<evidence type="ECO:0000256" key="13">
    <source>
        <dbReference type="ARBA" id="ARBA00023125"/>
    </source>
</evidence>
<evidence type="ECO:0000259" key="21">
    <source>
        <dbReference type="PROSITE" id="PS50089"/>
    </source>
</evidence>
<dbReference type="SMART" id="SM00184">
    <property type="entry name" value="RING"/>
    <property type="match status" value="1"/>
</dbReference>